<name>A0AAV3T8V3_9EURY</name>
<keyword evidence="2" id="KW-0328">Glycosyltransferase</keyword>
<reference evidence="7 8" key="1">
    <citation type="journal article" date="2019" name="Int. J. Syst. Evol. Microbiol.">
        <title>The Global Catalogue of Microorganisms (GCM) 10K type strain sequencing project: providing services to taxonomists for standard genome sequencing and annotation.</title>
        <authorList>
            <consortium name="The Broad Institute Genomics Platform"/>
            <consortium name="The Broad Institute Genome Sequencing Center for Infectious Disease"/>
            <person name="Wu L."/>
            <person name="Ma J."/>
        </authorList>
    </citation>
    <scope>NUCLEOTIDE SEQUENCE [LARGE SCALE GENOMIC DNA]</scope>
    <source>
        <strain evidence="7 8">JCM 16328</strain>
    </source>
</reference>
<gene>
    <name evidence="7" type="ORF">GCM10009020_13530</name>
</gene>
<keyword evidence="5" id="KW-0472">Membrane</keyword>
<dbReference type="InterPro" id="IPR029044">
    <property type="entry name" value="Nucleotide-diphossugar_trans"/>
</dbReference>
<feature type="region of interest" description="Disordered" evidence="4">
    <location>
        <begin position="1"/>
        <end position="24"/>
    </location>
</feature>
<dbReference type="Gene3D" id="3.90.550.10">
    <property type="entry name" value="Spore Coat Polysaccharide Biosynthesis Protein SpsA, Chain A"/>
    <property type="match status" value="1"/>
</dbReference>
<evidence type="ECO:0000256" key="1">
    <source>
        <dbReference type="ARBA" id="ARBA00006739"/>
    </source>
</evidence>
<keyword evidence="5" id="KW-0812">Transmembrane</keyword>
<keyword evidence="3" id="KW-0808">Transferase</keyword>
<protein>
    <recommendedName>
        <fullName evidence="6">Glycosyltransferase 2-like domain-containing protein</fullName>
    </recommendedName>
</protein>
<evidence type="ECO:0000259" key="6">
    <source>
        <dbReference type="Pfam" id="PF00535"/>
    </source>
</evidence>
<keyword evidence="5" id="KW-1133">Transmembrane helix</keyword>
<dbReference type="PANTHER" id="PTHR43179">
    <property type="entry name" value="RHAMNOSYLTRANSFERASE WBBL"/>
    <property type="match status" value="1"/>
</dbReference>
<evidence type="ECO:0000256" key="4">
    <source>
        <dbReference type="SAM" id="MobiDB-lite"/>
    </source>
</evidence>
<proteinExistence type="inferred from homology"/>
<feature type="transmembrane region" description="Helical" evidence="5">
    <location>
        <begin position="264"/>
        <end position="282"/>
    </location>
</feature>
<evidence type="ECO:0000313" key="8">
    <source>
        <dbReference type="Proteomes" id="UP001500420"/>
    </source>
</evidence>
<comment type="caution">
    <text evidence="7">The sequence shown here is derived from an EMBL/GenBank/DDBJ whole genome shotgun (WGS) entry which is preliminary data.</text>
</comment>
<sequence>MNSCNPSTQKGIEPDLSQTDDRLEPPLPNVSIVVLNWNNYEDTASCLRSLAEVSYPEMEVYVVDNGSTDGSHKRLAEEFEQYNFIFNSENLGFAGGCNQAIKRVLKEGTDYVLLLNNDTVVQPDFLTPLVETAEREDDVAAVGGIIRDMSGGVQSAGGSFNPWLATLRHRENPESSVYETDFITGAMMLIEAEFLASLDGLNDSYFFGMEDQELCWKADQRDLRLLIEPRSVVRHDKGGSASEASPFRYYHDTRNRLRFVGENISFAGSFLFYIFFAFSRIYRFGQWILSGRTGFVTATLSGAFDHIRGAEYRMTDDF</sequence>
<dbReference type="InterPro" id="IPR001173">
    <property type="entry name" value="Glyco_trans_2-like"/>
</dbReference>
<dbReference type="GO" id="GO:0016757">
    <property type="term" value="F:glycosyltransferase activity"/>
    <property type="evidence" value="ECO:0007669"/>
    <property type="project" value="UniProtKB-KW"/>
</dbReference>
<keyword evidence="8" id="KW-1185">Reference proteome</keyword>
<dbReference type="Proteomes" id="UP001500420">
    <property type="component" value="Unassembled WGS sequence"/>
</dbReference>
<dbReference type="AlphaFoldDB" id="A0AAV3T8V3"/>
<feature type="domain" description="Glycosyltransferase 2-like" evidence="6">
    <location>
        <begin position="31"/>
        <end position="195"/>
    </location>
</feature>
<dbReference type="CDD" id="cd04186">
    <property type="entry name" value="GT_2_like_c"/>
    <property type="match status" value="1"/>
</dbReference>
<feature type="compositionally biased region" description="Polar residues" evidence="4">
    <location>
        <begin position="1"/>
        <end position="10"/>
    </location>
</feature>
<dbReference type="Pfam" id="PF00535">
    <property type="entry name" value="Glycos_transf_2"/>
    <property type="match status" value="1"/>
</dbReference>
<evidence type="ECO:0000256" key="3">
    <source>
        <dbReference type="ARBA" id="ARBA00022679"/>
    </source>
</evidence>
<dbReference type="SUPFAM" id="SSF53448">
    <property type="entry name" value="Nucleotide-diphospho-sugar transferases"/>
    <property type="match status" value="1"/>
</dbReference>
<organism evidence="7 8">
    <name type="scientific">Natronoarchaeum mannanilyticum</name>
    <dbReference type="NCBI Taxonomy" id="926360"/>
    <lineage>
        <taxon>Archaea</taxon>
        <taxon>Methanobacteriati</taxon>
        <taxon>Methanobacteriota</taxon>
        <taxon>Stenosarchaea group</taxon>
        <taxon>Halobacteria</taxon>
        <taxon>Halobacteriales</taxon>
        <taxon>Natronoarchaeaceae</taxon>
    </lineage>
</organism>
<evidence type="ECO:0000256" key="5">
    <source>
        <dbReference type="SAM" id="Phobius"/>
    </source>
</evidence>
<dbReference type="RefSeq" id="WP_343773167.1">
    <property type="nucleotide sequence ID" value="NZ_BAAADV010000001.1"/>
</dbReference>
<dbReference type="PANTHER" id="PTHR43179:SF12">
    <property type="entry name" value="GALACTOFURANOSYLTRANSFERASE GLFT2"/>
    <property type="match status" value="1"/>
</dbReference>
<accession>A0AAV3T8V3</accession>
<evidence type="ECO:0000313" key="7">
    <source>
        <dbReference type="EMBL" id="GAA0668945.1"/>
    </source>
</evidence>
<comment type="similarity">
    <text evidence="1">Belongs to the glycosyltransferase 2 family.</text>
</comment>
<dbReference type="EMBL" id="BAAADV010000001">
    <property type="protein sequence ID" value="GAA0668945.1"/>
    <property type="molecule type" value="Genomic_DNA"/>
</dbReference>
<evidence type="ECO:0000256" key="2">
    <source>
        <dbReference type="ARBA" id="ARBA00022676"/>
    </source>
</evidence>